<dbReference type="InterPro" id="IPR013517">
    <property type="entry name" value="FG-GAP"/>
</dbReference>
<evidence type="ECO:0000313" key="4">
    <source>
        <dbReference type="Proteomes" id="UP000179266"/>
    </source>
</evidence>
<reference evidence="3 4" key="1">
    <citation type="journal article" date="2016" name="Nat. Commun.">
        <title>Thousands of microbial genomes shed light on interconnected biogeochemical processes in an aquifer system.</title>
        <authorList>
            <person name="Anantharaman K."/>
            <person name="Brown C.T."/>
            <person name="Hug L.A."/>
            <person name="Sharon I."/>
            <person name="Castelle C.J."/>
            <person name="Probst A.J."/>
            <person name="Thomas B.C."/>
            <person name="Singh A."/>
            <person name="Wilkins M.J."/>
            <person name="Karaoz U."/>
            <person name="Brodie E.L."/>
            <person name="Williams K.H."/>
            <person name="Hubbard S.S."/>
            <person name="Banfield J.F."/>
        </authorList>
    </citation>
    <scope>NUCLEOTIDE SEQUENCE [LARGE SCALE GENOMIC DNA]</scope>
</reference>
<dbReference type="InterPro" id="IPR028994">
    <property type="entry name" value="Integrin_alpha_N"/>
</dbReference>
<dbReference type="Pfam" id="PF13517">
    <property type="entry name" value="FG-GAP_3"/>
    <property type="match status" value="2"/>
</dbReference>
<keyword evidence="1" id="KW-0732">Signal</keyword>
<keyword evidence="2" id="KW-0472">Membrane</keyword>
<keyword evidence="2" id="KW-1133">Transmembrane helix</keyword>
<feature type="transmembrane region" description="Helical" evidence="2">
    <location>
        <begin position="12"/>
        <end position="30"/>
    </location>
</feature>
<evidence type="ECO:0000313" key="3">
    <source>
        <dbReference type="EMBL" id="OGL43015.1"/>
    </source>
</evidence>
<comment type="caution">
    <text evidence="3">The sequence shown here is derived from an EMBL/GenBank/DDBJ whole genome shotgun (WGS) entry which is preliminary data.</text>
</comment>
<dbReference type="Proteomes" id="UP000179266">
    <property type="component" value="Unassembled WGS sequence"/>
</dbReference>
<organism evidence="3 4">
    <name type="scientific">Candidatus Schekmanbacteria bacterium RBG_13_48_7</name>
    <dbReference type="NCBI Taxonomy" id="1817878"/>
    <lineage>
        <taxon>Bacteria</taxon>
        <taxon>Candidatus Schekmaniibacteriota</taxon>
    </lineage>
</organism>
<keyword evidence="2" id="KW-0812">Transmembrane</keyword>
<dbReference type="EMBL" id="MGDD01000295">
    <property type="protein sequence ID" value="OGL43015.1"/>
    <property type="molecule type" value="Genomic_DNA"/>
</dbReference>
<name>A0A1F7RN81_9BACT</name>
<dbReference type="AlphaFoldDB" id="A0A1F7RN81"/>
<evidence type="ECO:0000256" key="1">
    <source>
        <dbReference type="ARBA" id="ARBA00022729"/>
    </source>
</evidence>
<gene>
    <name evidence="3" type="ORF">A2161_05415</name>
</gene>
<dbReference type="SUPFAM" id="SSF69318">
    <property type="entry name" value="Integrin alpha N-terminal domain"/>
    <property type="match status" value="2"/>
</dbReference>
<dbReference type="PANTHER" id="PTHR45460">
    <property type="entry name" value="SIMILAR TO CYSTEINE PROTEINASE"/>
    <property type="match status" value="1"/>
</dbReference>
<dbReference type="PANTHER" id="PTHR45460:SF2">
    <property type="entry name" value="ALPHA 1,3 GLUCANASE, GH71 FAMILY (EUROFUNG)"/>
    <property type="match status" value="1"/>
</dbReference>
<evidence type="ECO:0008006" key="5">
    <source>
        <dbReference type="Google" id="ProtNLM"/>
    </source>
</evidence>
<evidence type="ECO:0000256" key="2">
    <source>
        <dbReference type="SAM" id="Phobius"/>
    </source>
</evidence>
<dbReference type="Gene3D" id="2.130.10.130">
    <property type="entry name" value="Integrin alpha, N-terminal"/>
    <property type="match status" value="1"/>
</dbReference>
<sequence>MNFNSLRKHNMALMCIYKIILISVFFNFTGCHQKNTSVRNVFFKHPFLMLSQAQFKTIKTENGDESSVPGAARLELIFPSGEKWETVVIEDGASNVFHKASVFTPRGKSPGILTIGANKAMLKLWRPQKNGNWEAETLWSAEFGGKQNRLRDMEIGDVTGDNNPDIVIATHDQGVIAVLQQEGDRWKVTELNRTPETFVHEIEIGDVDGDGKNEFFATPSAPNKLDGTVQPGVILMYRYENGEFIEHVLEEFPARHVKEILTADVFHNGHPDLYAALEAEAAQITGEATSENAVQIKRYYWEEGSMKSEIIGSLNDVLCRFLSADDVDNDGNIELVVSPLKSGVWIFRPQKPAWTKEQIGFNSSGFEHAFCIADINNDGVKEIYVAADDQHQLQKIFWNGKRFVQNVIIPIPENRITFGVSAGQL</sequence>
<accession>A0A1F7RN81</accession>
<protein>
    <recommendedName>
        <fullName evidence="5">VCBS repeat-containing protein</fullName>
    </recommendedName>
</protein>
<proteinExistence type="predicted"/>